<evidence type="ECO:0000313" key="1">
    <source>
        <dbReference type="EMBL" id="PAB61057.1"/>
    </source>
</evidence>
<gene>
    <name evidence="1" type="ORF">CCE28_01100</name>
</gene>
<organism evidence="1 2">
    <name type="scientific">Anaeromicrobium sediminis</name>
    <dbReference type="NCBI Taxonomy" id="1478221"/>
    <lineage>
        <taxon>Bacteria</taxon>
        <taxon>Bacillati</taxon>
        <taxon>Bacillota</taxon>
        <taxon>Clostridia</taxon>
        <taxon>Peptostreptococcales</taxon>
        <taxon>Thermotaleaceae</taxon>
        <taxon>Anaeromicrobium</taxon>
    </lineage>
</organism>
<protein>
    <recommendedName>
        <fullName evidence="3">GrdX protein</fullName>
    </recommendedName>
</protein>
<accession>A0A267MNQ8</accession>
<dbReference type="Proteomes" id="UP000216024">
    <property type="component" value="Unassembled WGS sequence"/>
</dbReference>
<dbReference type="EMBL" id="NIBG01000001">
    <property type="protein sequence ID" value="PAB61057.1"/>
    <property type="molecule type" value="Genomic_DNA"/>
</dbReference>
<evidence type="ECO:0000313" key="2">
    <source>
        <dbReference type="Proteomes" id="UP000216024"/>
    </source>
</evidence>
<keyword evidence="2" id="KW-1185">Reference proteome</keyword>
<dbReference type="AlphaFoldDB" id="A0A267MNQ8"/>
<name>A0A267MNQ8_9FIRM</name>
<dbReference type="NCBIfam" id="NF038093">
    <property type="entry name" value="GrdX"/>
    <property type="match status" value="1"/>
</dbReference>
<dbReference type="RefSeq" id="WP_095130109.1">
    <property type="nucleotide sequence ID" value="NZ_NIBG01000001.1"/>
</dbReference>
<comment type="caution">
    <text evidence="1">The sequence shown here is derived from an EMBL/GenBank/DDBJ whole genome shotgun (WGS) entry which is preliminary data.</text>
</comment>
<proteinExistence type="predicted"/>
<dbReference type="OrthoDB" id="92592at2"/>
<dbReference type="InterPro" id="IPR047735">
    <property type="entry name" value="GrdX-like"/>
</dbReference>
<reference evidence="1 2" key="1">
    <citation type="submission" date="2017-06" db="EMBL/GenBank/DDBJ databases">
        <title>Draft genome sequence of anaerobic fermentative bacterium Anaeromicrobium sediminis DY2726D isolated from West Pacific Ocean sediments.</title>
        <authorList>
            <person name="Zeng X."/>
        </authorList>
    </citation>
    <scope>NUCLEOTIDE SEQUENCE [LARGE SCALE GENOMIC DNA]</scope>
    <source>
        <strain evidence="1 2">DY2726D</strain>
    </source>
</reference>
<evidence type="ECO:0008006" key="3">
    <source>
        <dbReference type="Google" id="ProtNLM"/>
    </source>
</evidence>
<sequence length="138" mass="16445">MEYKIISNNPMVKNEFENTIWVDGNPKDVLIKTRDLLHQDYELVTHPLNASIKMVLSPVKSIILRKIKENKDLFQLEVIEDSILKYDNLYIKNGHRKRKEHYKDFAMIDYTLLKSGMEEVKSTFGGEFLEIRNWKYSY</sequence>